<dbReference type="Pfam" id="PF01966">
    <property type="entry name" value="HD"/>
    <property type="match status" value="1"/>
</dbReference>
<dbReference type="Gene3D" id="1.10.3210.10">
    <property type="entry name" value="Hypothetical protein af1432"/>
    <property type="match status" value="1"/>
</dbReference>
<evidence type="ECO:0000259" key="1">
    <source>
        <dbReference type="Pfam" id="PF01966"/>
    </source>
</evidence>
<reference evidence="2 3" key="1">
    <citation type="submission" date="2017-02" db="EMBL/GenBank/DDBJ databases">
        <authorList>
            <person name="Peterson S.W."/>
        </authorList>
    </citation>
    <scope>NUCLEOTIDE SEQUENCE [LARGE SCALE GENOMIC DNA]</scope>
    <source>
        <strain evidence="2 3">ATCC 43324</strain>
    </source>
</reference>
<evidence type="ECO:0000313" key="2">
    <source>
        <dbReference type="EMBL" id="SJZ91603.1"/>
    </source>
</evidence>
<dbReference type="InterPro" id="IPR006674">
    <property type="entry name" value="HD_domain"/>
</dbReference>
<dbReference type="AlphaFoldDB" id="A0A1T4PJ84"/>
<dbReference type="EMBL" id="FUXK01000015">
    <property type="protein sequence ID" value="SJZ91603.1"/>
    <property type="molecule type" value="Genomic_DNA"/>
</dbReference>
<name>A0A1T4PJ84_9BACT</name>
<sequence>MQQPNLELIQFIETNILPRYNSFGKSHGLQHVSRVIKASITLANQIGANVDMAYVIAAYHDLGMSGPRAVHHLTGGRILNADSRLKKWFSTEQIKIMKEAVEDHRASASRAPRSIYGKIVAEADKDLSPDVVFTRAIQYGIENYPLLDEEQQWKRFVQHMNEKYSARGYIHSWIPGSSNAENLKEIQNIIEQREKLHQIFKKIYVKEKRQ</sequence>
<accession>A0A1T4PJ84</accession>
<proteinExistence type="predicted"/>
<dbReference type="STRING" id="28136.SAMN02745202_01456"/>
<feature type="domain" description="HD" evidence="1">
    <location>
        <begin position="29"/>
        <end position="125"/>
    </location>
</feature>
<evidence type="ECO:0000313" key="3">
    <source>
        <dbReference type="Proteomes" id="UP000190065"/>
    </source>
</evidence>
<dbReference type="InterPro" id="IPR003607">
    <property type="entry name" value="HD/PDEase_dom"/>
</dbReference>
<gene>
    <name evidence="2" type="ORF">SAMN02745202_01456</name>
</gene>
<organism evidence="2 3">
    <name type="scientific">Segatella oulorum</name>
    <dbReference type="NCBI Taxonomy" id="28136"/>
    <lineage>
        <taxon>Bacteria</taxon>
        <taxon>Pseudomonadati</taxon>
        <taxon>Bacteroidota</taxon>
        <taxon>Bacteroidia</taxon>
        <taxon>Bacteroidales</taxon>
        <taxon>Prevotellaceae</taxon>
        <taxon>Segatella</taxon>
    </lineage>
</organism>
<dbReference type="RefSeq" id="WP_025071024.1">
    <property type="nucleotide sequence ID" value="NZ_FUXK01000015.1"/>
</dbReference>
<dbReference type="SUPFAM" id="SSF109604">
    <property type="entry name" value="HD-domain/PDEase-like"/>
    <property type="match status" value="1"/>
</dbReference>
<dbReference type="eggNOG" id="COG1418">
    <property type="taxonomic scope" value="Bacteria"/>
</dbReference>
<protein>
    <recommendedName>
        <fullName evidence="1">HD domain-containing protein</fullName>
    </recommendedName>
</protein>
<dbReference type="Proteomes" id="UP000190065">
    <property type="component" value="Unassembled WGS sequence"/>
</dbReference>
<dbReference type="CDD" id="cd00077">
    <property type="entry name" value="HDc"/>
    <property type="match status" value="1"/>
</dbReference>